<gene>
    <name evidence="2" type="ORF">E4L98_08530</name>
</gene>
<dbReference type="Pfam" id="PF20388">
    <property type="entry name" value="DUF6683"/>
    <property type="match status" value="1"/>
</dbReference>
<organism evidence="2 3">
    <name type="scientific">Duganella callida</name>
    <dbReference type="NCBI Taxonomy" id="2561932"/>
    <lineage>
        <taxon>Bacteria</taxon>
        <taxon>Pseudomonadati</taxon>
        <taxon>Pseudomonadota</taxon>
        <taxon>Betaproteobacteria</taxon>
        <taxon>Burkholderiales</taxon>
        <taxon>Oxalobacteraceae</taxon>
        <taxon>Telluria group</taxon>
        <taxon>Duganella</taxon>
    </lineage>
</organism>
<dbReference type="InterPro" id="IPR046505">
    <property type="entry name" value="DUF6683"/>
</dbReference>
<proteinExistence type="predicted"/>
<feature type="region of interest" description="Disordered" evidence="1">
    <location>
        <begin position="64"/>
        <end position="85"/>
    </location>
</feature>
<comment type="caution">
    <text evidence="2">The sequence shown here is derived from an EMBL/GenBank/DDBJ whole genome shotgun (WGS) entry which is preliminary data.</text>
</comment>
<evidence type="ECO:0000313" key="2">
    <source>
        <dbReference type="EMBL" id="TFW26541.1"/>
    </source>
</evidence>
<sequence>MAIAEQRLGGKMLRMTLALIASAALALPVRAQWLGADYATYGAPLSSFMQSSVVNNSLMIQAADPSAQKRPDRAGSGAASTLRADAPADVQRNAADLARNFPPQHRATMTKTFADSMGIWYQLEAKLGVPRNDVGGALAAFVVGNYMVLTSKEVSDEEFGVVVDQLRRQPSLRTTLGAQSPAALRNLYEQSAMSGTFMALAYKSQQVKPQPPEQQANLRNAARENLRTIGLDPDRLRIGARGISMAD</sequence>
<protein>
    <submittedName>
        <fullName evidence="2">Uncharacterized protein</fullName>
    </submittedName>
</protein>
<keyword evidence="3" id="KW-1185">Reference proteome</keyword>
<dbReference type="EMBL" id="SPVG01000078">
    <property type="protein sequence ID" value="TFW26541.1"/>
    <property type="molecule type" value="Genomic_DNA"/>
</dbReference>
<dbReference type="OrthoDB" id="8900041at2"/>
<evidence type="ECO:0000256" key="1">
    <source>
        <dbReference type="SAM" id="MobiDB-lite"/>
    </source>
</evidence>
<name>A0A4Y9SKA3_9BURK</name>
<reference evidence="2 3" key="1">
    <citation type="submission" date="2019-03" db="EMBL/GenBank/DDBJ databases">
        <title>Draft Genome Sequence of Duganella callidus sp. nov., a Novel Duganella Species Isolated from Cultivated Soil.</title>
        <authorList>
            <person name="Raths R."/>
            <person name="Peta V."/>
            <person name="Bucking H."/>
        </authorList>
    </citation>
    <scope>NUCLEOTIDE SEQUENCE [LARGE SCALE GENOMIC DNA]</scope>
    <source>
        <strain evidence="2 3">DN04</strain>
    </source>
</reference>
<evidence type="ECO:0000313" key="3">
    <source>
        <dbReference type="Proteomes" id="UP000297729"/>
    </source>
</evidence>
<accession>A0A4Y9SKA3</accession>
<dbReference type="Proteomes" id="UP000297729">
    <property type="component" value="Unassembled WGS sequence"/>
</dbReference>
<dbReference type="AlphaFoldDB" id="A0A4Y9SKA3"/>